<dbReference type="AlphaFoldDB" id="A0ABD3WBP3"/>
<evidence type="ECO:0000313" key="2">
    <source>
        <dbReference type="Proteomes" id="UP001634394"/>
    </source>
</evidence>
<protein>
    <recommendedName>
        <fullName evidence="3">Sodefrin-like factor</fullName>
    </recommendedName>
</protein>
<accession>A0ABD3WBP3</accession>
<dbReference type="Proteomes" id="UP001634394">
    <property type="component" value="Unassembled WGS sequence"/>
</dbReference>
<keyword evidence="2" id="KW-1185">Reference proteome</keyword>
<dbReference type="EMBL" id="JBJQND010000007">
    <property type="protein sequence ID" value="KAL3870648.1"/>
    <property type="molecule type" value="Genomic_DNA"/>
</dbReference>
<comment type="caution">
    <text evidence="1">The sequence shown here is derived from an EMBL/GenBank/DDBJ whole genome shotgun (WGS) entry which is preliminary data.</text>
</comment>
<gene>
    <name evidence="1" type="ORF">ACJMK2_038695</name>
</gene>
<name>A0ABD3WBP3_SINWO</name>
<organism evidence="1 2">
    <name type="scientific">Sinanodonta woodiana</name>
    <name type="common">Chinese pond mussel</name>
    <name type="synonym">Anodonta woodiana</name>
    <dbReference type="NCBI Taxonomy" id="1069815"/>
    <lineage>
        <taxon>Eukaryota</taxon>
        <taxon>Metazoa</taxon>
        <taxon>Spiralia</taxon>
        <taxon>Lophotrochozoa</taxon>
        <taxon>Mollusca</taxon>
        <taxon>Bivalvia</taxon>
        <taxon>Autobranchia</taxon>
        <taxon>Heteroconchia</taxon>
        <taxon>Palaeoheterodonta</taxon>
        <taxon>Unionida</taxon>
        <taxon>Unionoidea</taxon>
        <taxon>Unionidae</taxon>
        <taxon>Unioninae</taxon>
        <taxon>Sinanodonta</taxon>
    </lineage>
</organism>
<reference evidence="1 2" key="1">
    <citation type="submission" date="2024-11" db="EMBL/GenBank/DDBJ databases">
        <title>Chromosome-level genome assembly of the freshwater bivalve Anodonta woodiana.</title>
        <authorList>
            <person name="Chen X."/>
        </authorList>
    </citation>
    <scope>NUCLEOTIDE SEQUENCE [LARGE SCALE GENOMIC DNA]</scope>
    <source>
        <strain evidence="1">MN2024</strain>
        <tissue evidence="1">Gills</tissue>
    </source>
</reference>
<proteinExistence type="predicted"/>
<evidence type="ECO:0008006" key="3">
    <source>
        <dbReference type="Google" id="ProtNLM"/>
    </source>
</evidence>
<sequence length="207" mass="22687">MDAILTLSLQLVYNGGCRSNMKCNAGLHIAGKRRWATDNVQCSSCCNTTNMGYGQCNTNLCGIKSSRGSNETNQCYYCGPWDDAKQSSVTDPRYCRNLKTCAENEVCRMSTRNTAGVNTFEFGCSQLLQCQVLTIASIESHGVNTGVDLSNLLLTGQIVGRKRQTSVCDICCGDGLCNNDQCESMRTRIIQFASQGKFNYTSLTLIK</sequence>
<evidence type="ECO:0000313" key="1">
    <source>
        <dbReference type="EMBL" id="KAL3870648.1"/>
    </source>
</evidence>